<dbReference type="Pfam" id="PF05164">
    <property type="entry name" value="ZapA"/>
    <property type="match status" value="1"/>
</dbReference>
<comment type="function">
    <text evidence="7">Activator of cell division through the inhibition of FtsZ GTPase activity, therefore promoting FtsZ assembly into bundles of protofilaments necessary for the formation of the division Z ring. It is recruited early at mid-cell but it is not essential for cell division.</text>
</comment>
<evidence type="ECO:0000313" key="12">
    <source>
        <dbReference type="EMBL" id="OAB77896.1"/>
    </source>
</evidence>
<keyword evidence="5" id="KW-0717">Septation</keyword>
<dbReference type="InterPro" id="IPR053712">
    <property type="entry name" value="Bac_CellDiv_Activator"/>
</dbReference>
<dbReference type="GO" id="GO:0030428">
    <property type="term" value="C:cell septum"/>
    <property type="evidence" value="ECO:0007669"/>
    <property type="project" value="TreeGrafter"/>
</dbReference>
<evidence type="ECO:0000256" key="11">
    <source>
        <dbReference type="SAM" id="MobiDB-lite"/>
    </source>
</evidence>
<dbReference type="PANTHER" id="PTHR34981">
    <property type="entry name" value="CELL DIVISION PROTEIN ZAPA"/>
    <property type="match status" value="1"/>
</dbReference>
<dbReference type="GO" id="GO:0000921">
    <property type="term" value="P:septin ring assembly"/>
    <property type="evidence" value="ECO:0007669"/>
    <property type="project" value="TreeGrafter"/>
</dbReference>
<dbReference type="GO" id="GO:0005829">
    <property type="term" value="C:cytosol"/>
    <property type="evidence" value="ECO:0007669"/>
    <property type="project" value="TreeGrafter"/>
</dbReference>
<dbReference type="InterPro" id="IPR036192">
    <property type="entry name" value="Cell_div_ZapA-like_sf"/>
</dbReference>
<evidence type="ECO:0000313" key="13">
    <source>
        <dbReference type="Proteomes" id="UP000077134"/>
    </source>
</evidence>
<keyword evidence="13" id="KW-1185">Reference proteome</keyword>
<comment type="subcellular location">
    <subcellularLocation>
        <location evidence="1">Cytoplasm</location>
    </subcellularLocation>
</comment>
<dbReference type="RefSeq" id="WP_068654201.1">
    <property type="nucleotide sequence ID" value="NZ_CP017770.1"/>
</dbReference>
<dbReference type="InterPro" id="IPR007838">
    <property type="entry name" value="Cell_div_ZapA-like"/>
</dbReference>
<evidence type="ECO:0000256" key="1">
    <source>
        <dbReference type="ARBA" id="ARBA00004496"/>
    </source>
</evidence>
<evidence type="ECO:0000256" key="10">
    <source>
        <dbReference type="SAM" id="Coils"/>
    </source>
</evidence>
<keyword evidence="6" id="KW-0131">Cell cycle</keyword>
<comment type="subunit">
    <text evidence="8">Homodimer. Interacts with FtsZ.</text>
</comment>
<dbReference type="EMBL" id="LSFN01000001">
    <property type="protein sequence ID" value="OAB77896.1"/>
    <property type="molecule type" value="Genomic_DNA"/>
</dbReference>
<keyword evidence="3" id="KW-0963">Cytoplasm</keyword>
<evidence type="ECO:0000256" key="3">
    <source>
        <dbReference type="ARBA" id="ARBA00022490"/>
    </source>
</evidence>
<evidence type="ECO:0000256" key="2">
    <source>
        <dbReference type="ARBA" id="ARBA00015195"/>
    </source>
</evidence>
<keyword evidence="4" id="KW-0132">Cell division</keyword>
<feature type="coiled-coil region" evidence="10">
    <location>
        <begin position="497"/>
        <end position="524"/>
    </location>
</feature>
<dbReference type="SUPFAM" id="SSF102829">
    <property type="entry name" value="Cell division protein ZapA-like"/>
    <property type="match status" value="1"/>
</dbReference>
<protein>
    <recommendedName>
        <fullName evidence="2">Cell division protein ZapA</fullName>
    </recommendedName>
    <alternativeName>
        <fullName evidence="9">Z ring-associated protein ZapA</fullName>
    </alternativeName>
</protein>
<keyword evidence="10" id="KW-0175">Coiled coil</keyword>
<dbReference type="GO" id="GO:0000917">
    <property type="term" value="P:division septum assembly"/>
    <property type="evidence" value="ECO:0007669"/>
    <property type="project" value="UniProtKB-KW"/>
</dbReference>
<dbReference type="AlphaFoldDB" id="A0A167GTQ0"/>
<evidence type="ECO:0000256" key="9">
    <source>
        <dbReference type="ARBA" id="ARBA00033158"/>
    </source>
</evidence>
<accession>A0A167GTQ0</accession>
<evidence type="ECO:0000256" key="4">
    <source>
        <dbReference type="ARBA" id="ARBA00022618"/>
    </source>
</evidence>
<reference evidence="12 13" key="1">
    <citation type="submission" date="2016-02" db="EMBL/GenBank/DDBJ databases">
        <title>Paenibacillus sp. LPB0068, isolated from Crassostrea gigas.</title>
        <authorList>
            <person name="Shin S.-K."/>
            <person name="Yi H."/>
        </authorList>
    </citation>
    <scope>NUCLEOTIDE SEQUENCE [LARGE SCALE GENOMIC DNA]</scope>
    <source>
        <strain evidence="12 13">LPB0068</strain>
    </source>
</reference>
<evidence type="ECO:0000256" key="6">
    <source>
        <dbReference type="ARBA" id="ARBA00023306"/>
    </source>
</evidence>
<name>A0A167GTQ0_9BACL</name>
<dbReference type="Gene3D" id="6.10.250.790">
    <property type="match status" value="1"/>
</dbReference>
<dbReference type="GO" id="GO:0032153">
    <property type="term" value="C:cell division site"/>
    <property type="evidence" value="ECO:0007669"/>
    <property type="project" value="TreeGrafter"/>
</dbReference>
<feature type="region of interest" description="Disordered" evidence="11">
    <location>
        <begin position="189"/>
        <end position="223"/>
    </location>
</feature>
<dbReference type="STRING" id="1763538.LPB68_07530"/>
<sequence length="528" mass="61941">MNLPDRNSVTVEIYGTSYKIVGSSSDYMKKIALYVDERMNTISKNHSRLDTPKIAVLAAVHMAEEAIQMQEVRNELKMLTGERSELKSEIVQLQESRAEQGKQLISQQEQFAIAMKDKEELQAEFMRVKSELEKQLDHNKSLLSQETLKNQQLTDNHNNQENKHKQSLQDVEKKLNDLRNSNAQLQSKLSQAEKGLKDAQETHVQLNEKHKQSLQREQTSKDEQATLQNQVVKLNHDVNTLQANLTQSETKCQSIQKSLDEQTASSRKLEGEVNKLLAEVKSWKMLADTRNKEIADLEQRIVETNEQNETLEVGMKQLHDELSIMKEQVVLELNSRQSAESELLHLQQQYEEVQEAYRNTQKRDEDARLEIVMLTEEKAERERLLNELQVKVTETAVLEATKQEELNAVRRSLENYKEQYQQMESQRLGWVEEEQKLKEELELWQQEIAATEQKKEELRSGKETVDLELREIGESFELMAHQYRLLQVEYDMQLEQAKQFKEDHSKLDEEYRKLQTEYNEWIELIEQD</sequence>
<evidence type="ECO:0000256" key="8">
    <source>
        <dbReference type="ARBA" id="ARBA00026068"/>
    </source>
</evidence>
<dbReference type="OrthoDB" id="9808604at2"/>
<dbReference type="KEGG" id="pcx:LPB68_07530"/>
<evidence type="ECO:0000256" key="7">
    <source>
        <dbReference type="ARBA" id="ARBA00024910"/>
    </source>
</evidence>
<comment type="caution">
    <text evidence="12">The sequence shown here is derived from an EMBL/GenBank/DDBJ whole genome shotgun (WGS) entry which is preliminary data.</text>
</comment>
<evidence type="ECO:0000256" key="5">
    <source>
        <dbReference type="ARBA" id="ARBA00023210"/>
    </source>
</evidence>
<feature type="compositionally biased region" description="Basic and acidic residues" evidence="11">
    <location>
        <begin position="194"/>
        <end position="211"/>
    </location>
</feature>
<gene>
    <name evidence="12" type="ORF">PNBC_00610</name>
</gene>
<dbReference type="GO" id="GO:0043093">
    <property type="term" value="P:FtsZ-dependent cytokinesis"/>
    <property type="evidence" value="ECO:0007669"/>
    <property type="project" value="TreeGrafter"/>
</dbReference>
<proteinExistence type="predicted"/>
<organism evidence="12 13">
    <name type="scientific">Paenibacillus crassostreae</name>
    <dbReference type="NCBI Taxonomy" id="1763538"/>
    <lineage>
        <taxon>Bacteria</taxon>
        <taxon>Bacillati</taxon>
        <taxon>Bacillota</taxon>
        <taxon>Bacilli</taxon>
        <taxon>Bacillales</taxon>
        <taxon>Paenibacillaceae</taxon>
        <taxon>Paenibacillus</taxon>
    </lineage>
</organism>
<dbReference type="Proteomes" id="UP000077134">
    <property type="component" value="Unassembled WGS sequence"/>
</dbReference>
<dbReference type="PANTHER" id="PTHR34981:SF1">
    <property type="entry name" value="CELL DIVISION PROTEIN ZAPA"/>
    <property type="match status" value="1"/>
</dbReference>